<accession>A0ABR2V6G3</accession>
<dbReference type="PANTHER" id="PTHR39596:SF4">
    <property type="entry name" value="HET DOMAIN PROTEIN (AFU_ORTHOLOGUE AFUA_3G03140)-RELATED"/>
    <property type="match status" value="1"/>
</dbReference>
<keyword evidence="2" id="KW-1185">Reference proteome</keyword>
<evidence type="ECO:0000313" key="1">
    <source>
        <dbReference type="EMBL" id="KAK9422446.1"/>
    </source>
</evidence>
<reference evidence="1 2" key="1">
    <citation type="journal article" date="2024" name="J. Plant Pathol.">
        <title>Sequence and assembly of the genome of Seiridium unicorne, isolate CBS 538.82, causal agent of cypress canker disease.</title>
        <authorList>
            <person name="Scali E."/>
            <person name="Rocca G.D."/>
            <person name="Danti R."/>
            <person name="Garbelotto M."/>
            <person name="Barberini S."/>
            <person name="Baroncelli R."/>
            <person name="Emiliani G."/>
        </authorList>
    </citation>
    <scope>NUCLEOTIDE SEQUENCE [LARGE SCALE GENOMIC DNA]</scope>
    <source>
        <strain evidence="1 2">BM-138-508</strain>
    </source>
</reference>
<name>A0ABR2V6G3_9PEZI</name>
<dbReference type="PANTHER" id="PTHR39596">
    <property type="match status" value="1"/>
</dbReference>
<evidence type="ECO:0000313" key="2">
    <source>
        <dbReference type="Proteomes" id="UP001408356"/>
    </source>
</evidence>
<evidence type="ECO:0008006" key="3">
    <source>
        <dbReference type="Google" id="ProtNLM"/>
    </source>
</evidence>
<dbReference type="EMBL" id="JARVKF010000113">
    <property type="protein sequence ID" value="KAK9422446.1"/>
    <property type="molecule type" value="Genomic_DNA"/>
</dbReference>
<protein>
    <recommendedName>
        <fullName evidence="3">Heterokaryon incompatibility domain-containing protein</fullName>
    </recommendedName>
</protein>
<organism evidence="1 2">
    <name type="scientific">Seiridium unicorne</name>
    <dbReference type="NCBI Taxonomy" id="138068"/>
    <lineage>
        <taxon>Eukaryota</taxon>
        <taxon>Fungi</taxon>
        <taxon>Dikarya</taxon>
        <taxon>Ascomycota</taxon>
        <taxon>Pezizomycotina</taxon>
        <taxon>Sordariomycetes</taxon>
        <taxon>Xylariomycetidae</taxon>
        <taxon>Amphisphaeriales</taxon>
        <taxon>Sporocadaceae</taxon>
        <taxon>Seiridium</taxon>
    </lineage>
</organism>
<sequence length="827" mass="93521">MRKIHQLAYVQYDLFRAVRDPSSHWKLLDQTLSSSLLPNSLHQHPCAAQDQGVAISAEQSTLDDAMEQIIQRLPRVSQKVVLVGPYVIGNGAFPLKKSQELSWNPAWFFATAQLEPQNQDSSFEDVRVIAEKAHLETDRLWSDMLATNFVDTNSLVFLRACIATTTLRDKERVLTLWYNYINVLSDLMTGLEVLMALLPHELDWSEAISVYSVDDTMSFDFQTCTVVRAFVWTAWHRSIMLHLHQLIGVQLQHGSSLQLGGLLAVRGIQFWAMNVVGHTSHVVEPKDPDLTSYCCNWALDLLLTSRVAQLSDFRTLTKRLNTHFHGRKARCIKSAGGDWKTERCDLYEPNSCQRFTEAETNAQSAHRDCCDKRCPRIRWNEVSYRNCQSPRAVSIGHRRDELQYVIASRDTLAISHVWAHGQGGRPEDGINTCLHQRYCDLASKHGCDSYWIDSACIPSEGPLRREAIGRINDIFTWSKVVLISDEDLLSIDVSMTSSIGELETVLSVLLLCDWNVRAWTLLEATRASGAVHLLCRKDTTIALLPLLKRLWGEGAIDLAILAGCAEHLLPETERDVAKKIEDSGLSLLRRHASRSGDDVIIWSLLSGHPGNFSAINLWKRQSTVQTAYLMSSAPRITDVPGFGWAPSTPTIIPHERRLTYKHFEQVCMTSYYCGDSRGSYVGTITPRGLAARWLIQELDITSIEDLEDSYETCWRHHPRHKNSWLVGPGLEAEVGMHAVPDYPILAKLVDQLLERGRLRVLKPAADDGKRLFTGGDDRKLLPLGVVVLCFLEDGQDVWEWKGVYTWPSRPDEQAPTFDWFVEEMVIG</sequence>
<dbReference type="Proteomes" id="UP001408356">
    <property type="component" value="Unassembled WGS sequence"/>
</dbReference>
<gene>
    <name evidence="1" type="ORF">SUNI508_04802</name>
</gene>
<comment type="caution">
    <text evidence="1">The sequence shown here is derived from an EMBL/GenBank/DDBJ whole genome shotgun (WGS) entry which is preliminary data.</text>
</comment>
<proteinExistence type="predicted"/>